<dbReference type="PANTHER" id="PTHR34033">
    <property type="entry name" value="AP-5 COMPLEX SUBUNIT BETA-1"/>
    <property type="match status" value="1"/>
</dbReference>
<evidence type="ECO:0000256" key="1">
    <source>
        <dbReference type="SAM" id="Phobius"/>
    </source>
</evidence>
<dbReference type="Pfam" id="PF21588">
    <property type="entry name" value="AP5B1_middle"/>
    <property type="match status" value="1"/>
</dbReference>
<reference evidence="5" key="1">
    <citation type="submission" date="2025-08" db="UniProtKB">
        <authorList>
            <consortium name="RefSeq"/>
        </authorList>
    </citation>
    <scope>IDENTIFICATION</scope>
    <source>
        <strain evidence="5">OHB3-1</strain>
    </source>
</reference>
<dbReference type="PANTHER" id="PTHR34033:SF1">
    <property type="entry name" value="AP-5 COMPLEX SUBUNIT BETA-1"/>
    <property type="match status" value="1"/>
</dbReference>
<feature type="transmembrane region" description="Helical" evidence="1">
    <location>
        <begin position="67"/>
        <end position="88"/>
    </location>
</feature>
<dbReference type="InterPro" id="IPR048981">
    <property type="entry name" value="AP5B1_C"/>
</dbReference>
<gene>
    <name evidence="5" type="primary">LOC111015598</name>
</gene>
<dbReference type="GeneID" id="111015598"/>
<keyword evidence="1" id="KW-1133">Transmembrane helix</keyword>
<keyword evidence="1" id="KW-0812">Transmembrane</keyword>
<evidence type="ECO:0000313" key="4">
    <source>
        <dbReference type="Proteomes" id="UP000504603"/>
    </source>
</evidence>
<sequence length="337" mass="38046">SVLAPDPSSNREASPRLNSKELRRAMAFLLESPQVLTPPAMVEFMTMIMLVASGLELQASMLKVQFFGMIYSFDPMSCHVVLMMYLHFLDAFFRFQLLKWLSKWLPSGSTETAVAFRAFHKFILSQDSNTDKIIVDSSIFPMLQSPRFSHDLKKCMNISSYIHLKRKIPLNYQRSGTSTKGGLVLVAVELEPREPTPGLVDVSIESTAGSGQMIRGQLQSISVGLEDLFLKAVIPSDISTDEIPSSYSDLFNDLGSTYLDRGPLRLTYFSTEDETGSPISSHKRNMGHFHILIFLPPRFHLLFQVEVSDFSTLVRIRTDHWPCLAYVDDYLEALFLA</sequence>
<name>A0A6J1CX39_MOMCH</name>
<dbReference type="OrthoDB" id="646197at2759"/>
<dbReference type="Pfam" id="PF21590">
    <property type="entry name" value="AP5B1_C"/>
    <property type="match status" value="1"/>
</dbReference>
<protein>
    <submittedName>
        <fullName evidence="5">LOW QUALITY PROTEIN: uncharacterized protein LOC111015598</fullName>
    </submittedName>
</protein>
<evidence type="ECO:0000259" key="3">
    <source>
        <dbReference type="Pfam" id="PF21590"/>
    </source>
</evidence>
<dbReference type="RefSeq" id="XP_022146370.1">
    <property type="nucleotide sequence ID" value="XM_022290678.1"/>
</dbReference>
<dbReference type="AlphaFoldDB" id="A0A6J1CX39"/>
<dbReference type="InterPro" id="IPR038741">
    <property type="entry name" value="AP5B1"/>
</dbReference>
<feature type="non-terminal residue" evidence="5">
    <location>
        <position position="1"/>
    </location>
</feature>
<evidence type="ECO:0000313" key="5">
    <source>
        <dbReference type="RefSeq" id="XP_022146370.1"/>
    </source>
</evidence>
<organism evidence="4 5">
    <name type="scientific">Momordica charantia</name>
    <name type="common">Bitter gourd</name>
    <name type="synonym">Balsam pear</name>
    <dbReference type="NCBI Taxonomy" id="3673"/>
    <lineage>
        <taxon>Eukaryota</taxon>
        <taxon>Viridiplantae</taxon>
        <taxon>Streptophyta</taxon>
        <taxon>Embryophyta</taxon>
        <taxon>Tracheophyta</taxon>
        <taxon>Spermatophyta</taxon>
        <taxon>Magnoliopsida</taxon>
        <taxon>eudicotyledons</taxon>
        <taxon>Gunneridae</taxon>
        <taxon>Pentapetalae</taxon>
        <taxon>rosids</taxon>
        <taxon>fabids</taxon>
        <taxon>Cucurbitales</taxon>
        <taxon>Cucurbitaceae</taxon>
        <taxon>Momordiceae</taxon>
        <taxon>Momordica</taxon>
    </lineage>
</organism>
<evidence type="ECO:0000259" key="2">
    <source>
        <dbReference type="Pfam" id="PF21588"/>
    </source>
</evidence>
<feature type="domain" description="AP5B1 C-terminal" evidence="3">
    <location>
        <begin position="285"/>
        <end position="333"/>
    </location>
</feature>
<dbReference type="GO" id="GO:0016197">
    <property type="term" value="P:endosomal transport"/>
    <property type="evidence" value="ECO:0007669"/>
    <property type="project" value="InterPro"/>
</dbReference>
<dbReference type="GO" id="GO:0030119">
    <property type="term" value="C:AP-type membrane coat adaptor complex"/>
    <property type="evidence" value="ECO:0007669"/>
    <property type="project" value="TreeGrafter"/>
</dbReference>
<feature type="transmembrane region" description="Helical" evidence="1">
    <location>
        <begin position="36"/>
        <end position="55"/>
    </location>
</feature>
<dbReference type="Proteomes" id="UP000504603">
    <property type="component" value="Unplaced"/>
</dbReference>
<keyword evidence="1" id="KW-0472">Membrane</keyword>
<accession>A0A6J1CX39</accession>
<feature type="domain" description="AP5B1 middle" evidence="2">
    <location>
        <begin position="19"/>
        <end position="95"/>
    </location>
</feature>
<proteinExistence type="predicted"/>
<keyword evidence="4" id="KW-1185">Reference proteome</keyword>
<dbReference type="KEGG" id="mcha:111015598"/>
<dbReference type="InterPro" id="IPR048979">
    <property type="entry name" value="AP5B1_middle"/>
</dbReference>